<keyword evidence="4" id="KW-1185">Reference proteome</keyword>
<organism evidence="3 4">
    <name type="scientific">Duganella phyllosphaerae</name>
    <dbReference type="NCBI Taxonomy" id="762836"/>
    <lineage>
        <taxon>Bacteria</taxon>
        <taxon>Pseudomonadati</taxon>
        <taxon>Pseudomonadota</taxon>
        <taxon>Betaproteobacteria</taxon>
        <taxon>Burkholderiales</taxon>
        <taxon>Oxalobacteraceae</taxon>
        <taxon>Telluria group</taxon>
        <taxon>Duganella</taxon>
    </lineage>
</organism>
<proteinExistence type="predicted"/>
<keyword evidence="3" id="KW-0946">Virion</keyword>
<gene>
    <name evidence="3" type="ORF">DUPY_16040</name>
</gene>
<dbReference type="SMART" id="SM00972">
    <property type="entry name" value="SCPU"/>
    <property type="match status" value="2"/>
</dbReference>
<dbReference type="Pfam" id="PF05229">
    <property type="entry name" value="SCPU"/>
    <property type="match status" value="2"/>
</dbReference>
<evidence type="ECO:0000313" key="4">
    <source>
        <dbReference type="Proteomes" id="UP000175989"/>
    </source>
</evidence>
<evidence type="ECO:0000256" key="1">
    <source>
        <dbReference type="SAM" id="SignalP"/>
    </source>
</evidence>
<dbReference type="PANTHER" id="PTHR37089">
    <property type="entry name" value="PROTEIN U-RELATED"/>
    <property type="match status" value="1"/>
</dbReference>
<feature type="chain" id="PRO_5009208032" evidence="1">
    <location>
        <begin position="32"/>
        <end position="344"/>
    </location>
</feature>
<sequence>MMAAPWRRCAAGLVAPLLLLLLLLCCGQARADSCAITPANVTFPSVSSISPGPVYASSSFKITCTWTDILGTLLTPNVTICLNLGAGSGNATTTNTTMRQLSSGALRVNYNLYTDATYTAAKIWGGVGGTTTSGNGIVLTMNKSGGLGSLDRIVDIYGKLEADTALSGLSVGPDNLNFVSNFGAGSAVMNYQFSLLGLLGCLAPQTVAIPFTVSAPVINDCNINIGNLAFPQSRLLTSAVRTTSSLSVTCSKNTAYRITLGAGAYGASTSARRMRNTGTAETVDYVVSSGLDGASWGDGSGGTVAVTGTGTGVAQALTVYGMVPAQTTPSPGDYKDTVTATVSF</sequence>
<dbReference type="AlphaFoldDB" id="A0A1E7WYC0"/>
<dbReference type="Proteomes" id="UP000175989">
    <property type="component" value="Unassembled WGS sequence"/>
</dbReference>
<dbReference type="PATRIC" id="fig|762836.4.peg.1674"/>
<reference evidence="4" key="1">
    <citation type="journal article" date="2016" name="Front. Microbiol.">
        <title>Molecular Keys to the Janthinobacterium and Duganella spp. Interaction with the Plant Pathogen Fusarium graminearum.</title>
        <authorList>
            <person name="Haack F.S."/>
            <person name="Poehlein A."/>
            <person name="Kroger C."/>
            <person name="Voigt C.A."/>
            <person name="Piepenbring M."/>
            <person name="Bode H.B."/>
            <person name="Daniel R."/>
            <person name="Schafer W."/>
            <person name="Streit W.R."/>
        </authorList>
    </citation>
    <scope>NUCLEOTIDE SEQUENCE [LARGE SCALE GENOMIC DNA]</scope>
    <source>
        <strain evidence="4">T54</strain>
    </source>
</reference>
<name>A0A1E7WYC0_9BURK</name>
<dbReference type="EMBL" id="LROM01000068">
    <property type="protein sequence ID" value="OFA04718.1"/>
    <property type="molecule type" value="Genomic_DNA"/>
</dbReference>
<dbReference type="InterPro" id="IPR053167">
    <property type="entry name" value="Spore_coat_component"/>
</dbReference>
<dbReference type="PANTHER" id="PTHR37089:SF4">
    <property type="entry name" value="EXPORTED PROTEIN"/>
    <property type="match status" value="1"/>
</dbReference>
<protein>
    <submittedName>
        <fullName evidence="3">Spore coat protein U domain protein</fullName>
    </submittedName>
</protein>
<keyword evidence="3" id="KW-0167">Capsid protein</keyword>
<accession>A0A1E7WYC0</accession>
<dbReference type="InterPro" id="IPR007893">
    <property type="entry name" value="Spore_coat_U/FanG"/>
</dbReference>
<feature type="domain" description="Spore coat protein U/FanG" evidence="2">
    <location>
        <begin position="29"/>
        <end position="165"/>
    </location>
</feature>
<evidence type="ECO:0000313" key="3">
    <source>
        <dbReference type="EMBL" id="OFA04718.1"/>
    </source>
</evidence>
<dbReference type="OrthoDB" id="8751277at2"/>
<dbReference type="RefSeq" id="WP_070247318.1">
    <property type="nucleotide sequence ID" value="NZ_LROM01000068.1"/>
</dbReference>
<comment type="caution">
    <text evidence="3">The sequence shown here is derived from an EMBL/GenBank/DDBJ whole genome shotgun (WGS) entry which is preliminary data.</text>
</comment>
<feature type="domain" description="Spore coat protein U/FanG" evidence="2">
    <location>
        <begin position="211"/>
        <end position="341"/>
    </location>
</feature>
<evidence type="ECO:0000259" key="2">
    <source>
        <dbReference type="Pfam" id="PF05229"/>
    </source>
</evidence>
<feature type="signal peptide" evidence="1">
    <location>
        <begin position="1"/>
        <end position="31"/>
    </location>
</feature>
<keyword evidence="1" id="KW-0732">Signal</keyword>